<evidence type="ECO:0000313" key="3">
    <source>
        <dbReference type="Proteomes" id="UP000023152"/>
    </source>
</evidence>
<name>X6PEJ9_RETFI</name>
<sequence length="258" mass="29511">MLRLKLVPASLQKSPLKEPRDSHDLHETDSRAKIRKRQDDRVKSLDRCIKKYVCQNVFSNPLYTAIFSLFQQLHRDQDKQLFQRMKQYAGSKIKDYGIDNLYLQVDKDESQPLQSLQQYLSENEEGYALWYDKINLANDEYQREDMIGYDTNCFVIPSSNQTTATLNGNDSRWSRKSSDNNSSVGSIAAGAITQGPVNWNDVSNLITIDSAHEDHRQPSAFDDKNTPIINVGDDILIFDEIESISDGCTTGMYVLKNK</sequence>
<dbReference type="EMBL" id="ASPP01000168">
    <property type="protein sequence ID" value="ETO36900.1"/>
    <property type="molecule type" value="Genomic_DNA"/>
</dbReference>
<reference evidence="2 3" key="1">
    <citation type="journal article" date="2013" name="Curr. Biol.">
        <title>The Genome of the Foraminiferan Reticulomyxa filosa.</title>
        <authorList>
            <person name="Glockner G."/>
            <person name="Hulsmann N."/>
            <person name="Schleicher M."/>
            <person name="Noegel A.A."/>
            <person name="Eichinger L."/>
            <person name="Gallinger C."/>
            <person name="Pawlowski J."/>
            <person name="Sierra R."/>
            <person name="Euteneuer U."/>
            <person name="Pillet L."/>
            <person name="Moustafa A."/>
            <person name="Platzer M."/>
            <person name="Groth M."/>
            <person name="Szafranski K."/>
            <person name="Schliwa M."/>
        </authorList>
    </citation>
    <scope>NUCLEOTIDE SEQUENCE [LARGE SCALE GENOMIC DNA]</scope>
</reference>
<proteinExistence type="predicted"/>
<organism evidence="2 3">
    <name type="scientific">Reticulomyxa filosa</name>
    <dbReference type="NCBI Taxonomy" id="46433"/>
    <lineage>
        <taxon>Eukaryota</taxon>
        <taxon>Sar</taxon>
        <taxon>Rhizaria</taxon>
        <taxon>Retaria</taxon>
        <taxon>Foraminifera</taxon>
        <taxon>Monothalamids</taxon>
        <taxon>Reticulomyxidae</taxon>
        <taxon>Reticulomyxa</taxon>
    </lineage>
</organism>
<dbReference type="InterPro" id="IPR037191">
    <property type="entry name" value="VPS9_dom_sf"/>
</dbReference>
<keyword evidence="3" id="KW-1185">Reference proteome</keyword>
<evidence type="ECO:0000256" key="1">
    <source>
        <dbReference type="SAM" id="MobiDB-lite"/>
    </source>
</evidence>
<feature type="compositionally biased region" description="Basic and acidic residues" evidence="1">
    <location>
        <begin position="15"/>
        <end position="38"/>
    </location>
</feature>
<accession>X6PEJ9</accession>
<gene>
    <name evidence="2" type="ORF">RFI_00164</name>
</gene>
<dbReference type="AlphaFoldDB" id="X6PEJ9"/>
<protein>
    <submittedName>
        <fullName evidence="2">Uncharacterized protein</fullName>
    </submittedName>
</protein>
<feature type="region of interest" description="Disordered" evidence="1">
    <location>
        <begin position="9"/>
        <end position="38"/>
    </location>
</feature>
<dbReference type="SUPFAM" id="SSF109993">
    <property type="entry name" value="VPS9 domain"/>
    <property type="match status" value="1"/>
</dbReference>
<dbReference type="Proteomes" id="UP000023152">
    <property type="component" value="Unassembled WGS sequence"/>
</dbReference>
<evidence type="ECO:0000313" key="2">
    <source>
        <dbReference type="EMBL" id="ETO36900.1"/>
    </source>
</evidence>
<comment type="caution">
    <text evidence="2">The sequence shown here is derived from an EMBL/GenBank/DDBJ whole genome shotgun (WGS) entry which is preliminary data.</text>
</comment>